<evidence type="ECO:0000313" key="3">
    <source>
        <dbReference type="EMBL" id="KAF2758796.1"/>
    </source>
</evidence>
<evidence type="ECO:0000256" key="1">
    <source>
        <dbReference type="SAM" id="MobiDB-lite"/>
    </source>
</evidence>
<keyword evidence="4" id="KW-1185">Reference proteome</keyword>
<proteinExistence type="predicted"/>
<accession>A0A6A6WAE1</accession>
<dbReference type="EMBL" id="ML996571">
    <property type="protein sequence ID" value="KAF2758796.1"/>
    <property type="molecule type" value="Genomic_DNA"/>
</dbReference>
<evidence type="ECO:0000313" key="4">
    <source>
        <dbReference type="Proteomes" id="UP000799437"/>
    </source>
</evidence>
<dbReference type="RefSeq" id="XP_033601247.1">
    <property type="nucleotide sequence ID" value="XM_033743953.1"/>
</dbReference>
<keyword evidence="2" id="KW-0472">Membrane</keyword>
<dbReference type="GeneID" id="54485007"/>
<gene>
    <name evidence="3" type="ORF">EJ05DRAFT_476103</name>
</gene>
<protein>
    <submittedName>
        <fullName evidence="3">Uncharacterized protein</fullName>
    </submittedName>
</protein>
<dbReference type="Proteomes" id="UP000799437">
    <property type="component" value="Unassembled WGS sequence"/>
</dbReference>
<name>A0A6A6WAE1_9PEZI</name>
<dbReference type="AlphaFoldDB" id="A0A6A6WAE1"/>
<sequence>MGWGKRIKVFVSCCLFCVRWWWVLWLLLAWWVYNRGVRGREWQRGEKKGGEERRGEKKREKEREESKASAGICPSKHFTRPLSRSAGFQSSFIPHTHIMYNLALKP</sequence>
<reference evidence="3" key="1">
    <citation type="journal article" date="2020" name="Stud. Mycol.">
        <title>101 Dothideomycetes genomes: a test case for predicting lifestyles and emergence of pathogens.</title>
        <authorList>
            <person name="Haridas S."/>
            <person name="Albert R."/>
            <person name="Binder M."/>
            <person name="Bloem J."/>
            <person name="Labutti K."/>
            <person name="Salamov A."/>
            <person name="Andreopoulos B."/>
            <person name="Baker S."/>
            <person name="Barry K."/>
            <person name="Bills G."/>
            <person name="Bluhm B."/>
            <person name="Cannon C."/>
            <person name="Castanera R."/>
            <person name="Culley D."/>
            <person name="Daum C."/>
            <person name="Ezra D."/>
            <person name="Gonzalez J."/>
            <person name="Henrissat B."/>
            <person name="Kuo A."/>
            <person name="Liang C."/>
            <person name="Lipzen A."/>
            <person name="Lutzoni F."/>
            <person name="Magnuson J."/>
            <person name="Mondo S."/>
            <person name="Nolan M."/>
            <person name="Ohm R."/>
            <person name="Pangilinan J."/>
            <person name="Park H.-J."/>
            <person name="Ramirez L."/>
            <person name="Alfaro M."/>
            <person name="Sun H."/>
            <person name="Tritt A."/>
            <person name="Yoshinaga Y."/>
            <person name="Zwiers L.-H."/>
            <person name="Turgeon B."/>
            <person name="Goodwin S."/>
            <person name="Spatafora J."/>
            <person name="Crous P."/>
            <person name="Grigoriev I."/>
        </authorList>
    </citation>
    <scope>NUCLEOTIDE SEQUENCE</scope>
    <source>
        <strain evidence="3">CBS 121739</strain>
    </source>
</reference>
<evidence type="ECO:0000256" key="2">
    <source>
        <dbReference type="SAM" id="Phobius"/>
    </source>
</evidence>
<keyword evidence="2" id="KW-0812">Transmembrane</keyword>
<feature type="compositionally biased region" description="Basic and acidic residues" evidence="1">
    <location>
        <begin position="43"/>
        <end position="67"/>
    </location>
</feature>
<feature type="transmembrane region" description="Helical" evidence="2">
    <location>
        <begin position="9"/>
        <end position="33"/>
    </location>
</feature>
<feature type="region of interest" description="Disordered" evidence="1">
    <location>
        <begin position="43"/>
        <end position="81"/>
    </location>
</feature>
<keyword evidence="2" id="KW-1133">Transmembrane helix</keyword>
<organism evidence="3 4">
    <name type="scientific">Pseudovirgaria hyperparasitica</name>
    <dbReference type="NCBI Taxonomy" id="470096"/>
    <lineage>
        <taxon>Eukaryota</taxon>
        <taxon>Fungi</taxon>
        <taxon>Dikarya</taxon>
        <taxon>Ascomycota</taxon>
        <taxon>Pezizomycotina</taxon>
        <taxon>Dothideomycetes</taxon>
        <taxon>Dothideomycetes incertae sedis</taxon>
        <taxon>Acrospermales</taxon>
        <taxon>Acrospermaceae</taxon>
        <taxon>Pseudovirgaria</taxon>
    </lineage>
</organism>